<dbReference type="EMBL" id="JASJUT010000001">
    <property type="protein sequence ID" value="MDK2594112.1"/>
    <property type="molecule type" value="Genomic_DNA"/>
</dbReference>
<comment type="caution">
    <text evidence="2">The sequence shown here is derived from an EMBL/GenBank/DDBJ whole genome shotgun (WGS) entry which is preliminary data.</text>
</comment>
<keyword evidence="1" id="KW-1133">Transmembrane helix</keyword>
<feature type="transmembrane region" description="Helical" evidence="1">
    <location>
        <begin position="203"/>
        <end position="227"/>
    </location>
</feature>
<keyword evidence="1" id="KW-0812">Transmembrane</keyword>
<dbReference type="RefSeq" id="WP_284136345.1">
    <property type="nucleotide sequence ID" value="NZ_JASJUT010000001.1"/>
</dbReference>
<name>A0ABT7EGE4_9GAMM</name>
<organism evidence="2 3">
    <name type="scientific">Pseudoalteromonas obscura</name>
    <dbReference type="NCBI Taxonomy" id="3048491"/>
    <lineage>
        <taxon>Bacteria</taxon>
        <taxon>Pseudomonadati</taxon>
        <taxon>Pseudomonadota</taxon>
        <taxon>Gammaproteobacteria</taxon>
        <taxon>Alteromonadales</taxon>
        <taxon>Pseudoalteromonadaceae</taxon>
        <taxon>Pseudoalteromonas</taxon>
    </lineage>
</organism>
<feature type="transmembrane region" description="Helical" evidence="1">
    <location>
        <begin position="435"/>
        <end position="455"/>
    </location>
</feature>
<feature type="transmembrane region" description="Helical" evidence="1">
    <location>
        <begin position="247"/>
        <end position="265"/>
    </location>
</feature>
<keyword evidence="1" id="KW-0472">Membrane</keyword>
<evidence type="ECO:0000313" key="3">
    <source>
        <dbReference type="Proteomes" id="UP001231915"/>
    </source>
</evidence>
<keyword evidence="3" id="KW-1185">Reference proteome</keyword>
<dbReference type="Proteomes" id="UP001231915">
    <property type="component" value="Unassembled WGS sequence"/>
</dbReference>
<dbReference type="InterPro" id="IPR005625">
    <property type="entry name" value="PepSY-ass_TM"/>
</dbReference>
<evidence type="ECO:0000256" key="1">
    <source>
        <dbReference type="SAM" id="Phobius"/>
    </source>
</evidence>
<proteinExistence type="predicted"/>
<accession>A0ABT7EGE4</accession>
<gene>
    <name evidence="2" type="ORF">QNM18_03380</name>
</gene>
<protein>
    <submittedName>
        <fullName evidence="2">PepSY domain-containing protein</fullName>
    </submittedName>
</protein>
<feature type="transmembrane region" description="Helical" evidence="1">
    <location>
        <begin position="12"/>
        <end position="33"/>
    </location>
</feature>
<dbReference type="Pfam" id="PF03929">
    <property type="entry name" value="PepSY_TM"/>
    <property type="match status" value="1"/>
</dbReference>
<sequence>MLKILLAWHRRLALLCVIPFVIWTLSGLLHPAMSHFAKAPHIKPDPIKVESNKLQNYIHLKDALKQQGVHHFSHASLVEFKGNYFYQVQQQIDDGTTVHYLPLSATSVSLNDVDYARYLATQWTNQNVIKSELVTQFSSAYPEINRVLPVYRLHMDSGNNIYIDTLGKRITAHNTPLRESLSFWFKQLHTWQFAGDRHSLWRIIPMLIISIAVLVMAIFGLLSYSVLWSRIKTKQLNRRSLHRASGLALSLCMLGFASSSTHILIDKFFLQEFRDLSPTNQIATNAIHHDPVKTLAIANGHNFQLVIISGQVLSQIVSYKNNSMHFTYWQNNQTQYDDKAFAQSALLNQLNIKGTLTHSKKIDKFGPTYGFVNKRLPVLQLSFEQSPEVRYSIELHTGYIAAVDDTLQNARSWHFGYLHKYHFLNPLGKDIRDSIITLICLGLAFIALLGTSMYFSRLLRQRRAKIHRNIQNNEILEITKEQA</sequence>
<evidence type="ECO:0000313" key="2">
    <source>
        <dbReference type="EMBL" id="MDK2594112.1"/>
    </source>
</evidence>
<reference evidence="2 3" key="1">
    <citation type="submission" date="2023-05" db="EMBL/GenBank/DDBJ databases">
        <title>Pseudoalteromonas ardens sp. nov., Pseudoalteromonas obscura sp. nov., and Pseudoalteromonas umbrosa sp. nov., isolated from the coral Montipora capitata.</title>
        <authorList>
            <person name="Thomas E.M."/>
            <person name="Smith E.M."/>
            <person name="Papke E."/>
            <person name="Shlafstein M.D."/>
            <person name="Oline D.K."/>
            <person name="Videau P."/>
            <person name="Saw J.H."/>
            <person name="Strangman W.K."/>
            <person name="Ushijima B."/>
        </authorList>
    </citation>
    <scope>NUCLEOTIDE SEQUENCE [LARGE SCALE GENOMIC DNA]</scope>
    <source>
        <strain evidence="2 3">P94</strain>
    </source>
</reference>